<feature type="domain" description="STAS" evidence="7">
    <location>
        <begin position="541"/>
        <end position="675"/>
    </location>
</feature>
<comment type="subcellular location">
    <subcellularLocation>
        <location evidence="1">Membrane</location>
        <topology evidence="1">Multi-pass membrane protein</topology>
    </subcellularLocation>
</comment>
<feature type="transmembrane region" description="Helical" evidence="6">
    <location>
        <begin position="391"/>
        <end position="408"/>
    </location>
</feature>
<name>A0AAV5WEJ5_9BILA</name>
<evidence type="ECO:0000313" key="8">
    <source>
        <dbReference type="EMBL" id="GMT30691.1"/>
    </source>
</evidence>
<sequence>MSTDSSSERFGAKYKALATEAGIDRPVMNQKQFEEEFGNARDSGRVPLRRHLKRAVRGCMQPCSSPRRILTTALSFVPILQWLPQYNFRENLVADLIGGITTGIMHVPQGLAYSVLAGVDPVYGLYSSCFPAFFYMLFGTSRHTSLGSFAVVTLMAGIANDNVMRIHGGGGGADAPSLNGTLSSDLTPIQVASTLTVAIGLVQFAAGLLRLEFLASYFSDPLVSGFTTGSAVHVLIAQIDDIFGLTGLPKSSGPGYIFVRAFDIAVAAFHRTNYVTLLTSIVAITFLLCGKEYATPWLKKKGLKLPVPYELIVIIISTAVSAIFDFQHNYNVPVVGFIPTGPPTPALPVVSILPDCIIQSLGMVVVTIAVHISLAKMYAKKLNYAVDARQELYALGASSILGGLFSVYPVSTALGRTAVNVSTGSKTLLSTVFSCALLLVIILWLGPLLKALPMCILACVIIVALKSMFQRCDEIKSLWRISRIDLLVWIVSFSSTVLIDVMEGLAISILFALLTVVFRSQWPKWERVLGAMAAGDNSDKEVPDVLHRPSVCVFRFDAPLIFTNVERFVNKVKKTIDEWEQIKTTERPTEVKVVVEGVDLIPRYFILDCSSIAYIDYMGVKAISETAIDLKKRGLTVYLAAVKPDVFAVLKAQGLLDKFSKEQLFPTLHDALSIADRNASAAEMLDNARKLRLSSQSGRSIDCPSPELTVRGTPTLPPTPTSALPGTSILFPAPVSPVTESDKK</sequence>
<organism evidence="8 9">
    <name type="scientific">Pristionchus fissidentatus</name>
    <dbReference type="NCBI Taxonomy" id="1538716"/>
    <lineage>
        <taxon>Eukaryota</taxon>
        <taxon>Metazoa</taxon>
        <taxon>Ecdysozoa</taxon>
        <taxon>Nematoda</taxon>
        <taxon>Chromadorea</taxon>
        <taxon>Rhabditida</taxon>
        <taxon>Rhabditina</taxon>
        <taxon>Diplogasteromorpha</taxon>
        <taxon>Diplogasteroidea</taxon>
        <taxon>Neodiplogasteridae</taxon>
        <taxon>Pristionchus</taxon>
    </lineage>
</organism>
<accession>A0AAV5WEJ5</accession>
<feature type="transmembrane region" description="Helical" evidence="6">
    <location>
        <begin position="489"/>
        <end position="518"/>
    </location>
</feature>
<reference evidence="8" key="1">
    <citation type="submission" date="2023-10" db="EMBL/GenBank/DDBJ databases">
        <title>Genome assembly of Pristionchus species.</title>
        <authorList>
            <person name="Yoshida K."/>
            <person name="Sommer R.J."/>
        </authorList>
    </citation>
    <scope>NUCLEOTIDE SEQUENCE</scope>
    <source>
        <strain evidence="8">RS5133</strain>
    </source>
</reference>
<protein>
    <recommendedName>
        <fullName evidence="7">STAS domain-containing protein</fullName>
    </recommendedName>
</protein>
<feature type="region of interest" description="Disordered" evidence="5">
    <location>
        <begin position="696"/>
        <end position="744"/>
    </location>
</feature>
<evidence type="ECO:0000259" key="7">
    <source>
        <dbReference type="PROSITE" id="PS50801"/>
    </source>
</evidence>
<dbReference type="Pfam" id="PF00916">
    <property type="entry name" value="Sulfate_transp"/>
    <property type="match status" value="1"/>
</dbReference>
<dbReference type="AlphaFoldDB" id="A0AAV5WEJ5"/>
<dbReference type="Pfam" id="PF01740">
    <property type="entry name" value="STAS"/>
    <property type="match status" value="1"/>
</dbReference>
<dbReference type="NCBIfam" id="TIGR00815">
    <property type="entry name" value="sulP"/>
    <property type="match status" value="1"/>
</dbReference>
<dbReference type="InterPro" id="IPR036513">
    <property type="entry name" value="STAS_dom_sf"/>
</dbReference>
<keyword evidence="2 6" id="KW-0812">Transmembrane</keyword>
<evidence type="ECO:0000256" key="5">
    <source>
        <dbReference type="SAM" id="MobiDB-lite"/>
    </source>
</evidence>
<dbReference type="GO" id="GO:0016020">
    <property type="term" value="C:membrane"/>
    <property type="evidence" value="ECO:0007669"/>
    <property type="project" value="UniProtKB-SubCell"/>
</dbReference>
<dbReference type="InterPro" id="IPR001902">
    <property type="entry name" value="SLC26A/SulP_fam"/>
</dbReference>
<evidence type="ECO:0000313" key="9">
    <source>
        <dbReference type="Proteomes" id="UP001432322"/>
    </source>
</evidence>
<dbReference type="SUPFAM" id="SSF52091">
    <property type="entry name" value="SpoIIaa-like"/>
    <property type="match status" value="1"/>
</dbReference>
<feature type="transmembrane region" description="Helical" evidence="6">
    <location>
        <begin position="428"/>
        <end position="445"/>
    </location>
</feature>
<dbReference type="EMBL" id="BTSY01000005">
    <property type="protein sequence ID" value="GMT30691.1"/>
    <property type="molecule type" value="Genomic_DNA"/>
</dbReference>
<evidence type="ECO:0000256" key="3">
    <source>
        <dbReference type="ARBA" id="ARBA00022989"/>
    </source>
</evidence>
<dbReference type="PANTHER" id="PTHR11814">
    <property type="entry name" value="SULFATE TRANSPORTER"/>
    <property type="match status" value="1"/>
</dbReference>
<dbReference type="InterPro" id="IPR011547">
    <property type="entry name" value="SLC26A/SulP_dom"/>
</dbReference>
<dbReference type="PROSITE" id="PS50801">
    <property type="entry name" value="STAS"/>
    <property type="match status" value="1"/>
</dbReference>
<feature type="transmembrane region" description="Helical" evidence="6">
    <location>
        <begin position="274"/>
        <end position="294"/>
    </location>
</feature>
<dbReference type="InterPro" id="IPR002645">
    <property type="entry name" value="STAS_dom"/>
</dbReference>
<evidence type="ECO:0000256" key="1">
    <source>
        <dbReference type="ARBA" id="ARBA00004141"/>
    </source>
</evidence>
<dbReference type="Gene3D" id="3.30.750.24">
    <property type="entry name" value="STAS domain"/>
    <property type="match status" value="1"/>
</dbReference>
<evidence type="ECO:0000256" key="6">
    <source>
        <dbReference type="SAM" id="Phobius"/>
    </source>
</evidence>
<proteinExistence type="predicted"/>
<evidence type="ECO:0000256" key="4">
    <source>
        <dbReference type="ARBA" id="ARBA00023136"/>
    </source>
</evidence>
<keyword evidence="9" id="KW-1185">Reference proteome</keyword>
<evidence type="ECO:0000256" key="2">
    <source>
        <dbReference type="ARBA" id="ARBA00022692"/>
    </source>
</evidence>
<feature type="transmembrane region" description="Helical" evidence="6">
    <location>
        <begin position="357"/>
        <end position="379"/>
    </location>
</feature>
<dbReference type="CDD" id="cd07042">
    <property type="entry name" value="STAS_SulP_like_sulfate_transporter"/>
    <property type="match status" value="1"/>
</dbReference>
<dbReference type="GO" id="GO:0055085">
    <property type="term" value="P:transmembrane transport"/>
    <property type="evidence" value="ECO:0007669"/>
    <property type="project" value="InterPro"/>
</dbReference>
<feature type="transmembrane region" description="Helical" evidence="6">
    <location>
        <begin position="306"/>
        <end position="324"/>
    </location>
</feature>
<dbReference type="Proteomes" id="UP001432322">
    <property type="component" value="Unassembled WGS sequence"/>
</dbReference>
<keyword evidence="4 6" id="KW-0472">Membrane</keyword>
<gene>
    <name evidence="8" type="ORF">PFISCL1PPCAC_21988</name>
</gene>
<comment type="caution">
    <text evidence="8">The sequence shown here is derived from an EMBL/GenBank/DDBJ whole genome shotgun (WGS) entry which is preliminary data.</text>
</comment>
<keyword evidence="3 6" id="KW-1133">Transmembrane helix</keyword>